<dbReference type="OrthoDB" id="6285660at2759"/>
<dbReference type="Proteomes" id="UP000014760">
    <property type="component" value="Unassembled WGS sequence"/>
</dbReference>
<evidence type="ECO:0008006" key="5">
    <source>
        <dbReference type="Google" id="ProtNLM"/>
    </source>
</evidence>
<feature type="transmembrane region" description="Helical" evidence="1">
    <location>
        <begin position="313"/>
        <end position="331"/>
    </location>
</feature>
<accession>R7URB0</accession>
<dbReference type="Gene3D" id="3.40.50.10140">
    <property type="entry name" value="Toll/interleukin-1 receptor homology (TIR) domain"/>
    <property type="match status" value="1"/>
</dbReference>
<reference evidence="3" key="3">
    <citation type="submission" date="2015-06" db="UniProtKB">
        <authorList>
            <consortium name="EnsemblMetazoa"/>
        </authorList>
    </citation>
    <scope>IDENTIFICATION</scope>
</reference>
<dbReference type="SUPFAM" id="SSF52200">
    <property type="entry name" value="Toll/Interleukin receptor TIR domain"/>
    <property type="match status" value="1"/>
</dbReference>
<proteinExistence type="predicted"/>
<reference evidence="4" key="1">
    <citation type="submission" date="2012-12" db="EMBL/GenBank/DDBJ databases">
        <authorList>
            <person name="Hellsten U."/>
            <person name="Grimwood J."/>
            <person name="Chapman J.A."/>
            <person name="Shapiro H."/>
            <person name="Aerts A."/>
            <person name="Otillar R.P."/>
            <person name="Terry A.Y."/>
            <person name="Boore J.L."/>
            <person name="Simakov O."/>
            <person name="Marletaz F."/>
            <person name="Cho S.-J."/>
            <person name="Edsinger-Gonzales E."/>
            <person name="Havlak P."/>
            <person name="Kuo D.-H."/>
            <person name="Larsson T."/>
            <person name="Lv J."/>
            <person name="Arendt D."/>
            <person name="Savage R."/>
            <person name="Osoegawa K."/>
            <person name="de Jong P."/>
            <person name="Lindberg D.R."/>
            <person name="Seaver E.C."/>
            <person name="Weisblat D.A."/>
            <person name="Putnam N.H."/>
            <person name="Grigoriev I.V."/>
            <person name="Rokhsar D.S."/>
        </authorList>
    </citation>
    <scope>NUCLEOTIDE SEQUENCE</scope>
    <source>
        <strain evidence="4">I ESC-2004</strain>
    </source>
</reference>
<evidence type="ECO:0000313" key="3">
    <source>
        <dbReference type="EnsemblMetazoa" id="CapteP228275"/>
    </source>
</evidence>
<dbReference type="EnsemblMetazoa" id="CapteT228275">
    <property type="protein sequence ID" value="CapteP228275"/>
    <property type="gene ID" value="CapteG228275"/>
</dbReference>
<keyword evidence="1" id="KW-0472">Membrane</keyword>
<dbReference type="EMBL" id="KB298871">
    <property type="protein sequence ID" value="ELU08653.1"/>
    <property type="molecule type" value="Genomic_DNA"/>
</dbReference>
<keyword evidence="4" id="KW-1185">Reference proteome</keyword>
<dbReference type="AlphaFoldDB" id="R7URB0"/>
<dbReference type="HOGENOM" id="CLU_559281_0_0_1"/>
<name>R7URB0_CAPTE</name>
<dbReference type="InterPro" id="IPR028054">
    <property type="entry name" value="DUF4481"/>
</dbReference>
<reference evidence="2 4" key="2">
    <citation type="journal article" date="2013" name="Nature">
        <title>Insights into bilaterian evolution from three spiralian genomes.</title>
        <authorList>
            <person name="Simakov O."/>
            <person name="Marletaz F."/>
            <person name="Cho S.J."/>
            <person name="Edsinger-Gonzales E."/>
            <person name="Havlak P."/>
            <person name="Hellsten U."/>
            <person name="Kuo D.H."/>
            <person name="Larsson T."/>
            <person name="Lv J."/>
            <person name="Arendt D."/>
            <person name="Savage R."/>
            <person name="Osoegawa K."/>
            <person name="de Jong P."/>
            <person name="Grimwood J."/>
            <person name="Chapman J.A."/>
            <person name="Shapiro H."/>
            <person name="Aerts A."/>
            <person name="Otillar R.P."/>
            <person name="Terry A.Y."/>
            <person name="Boore J.L."/>
            <person name="Grigoriev I.V."/>
            <person name="Lindberg D.R."/>
            <person name="Seaver E.C."/>
            <person name="Weisblat D.A."/>
            <person name="Putnam N.H."/>
            <person name="Rokhsar D.S."/>
        </authorList>
    </citation>
    <scope>NUCLEOTIDE SEQUENCE</scope>
    <source>
        <strain evidence="2 4">I ESC-2004</strain>
    </source>
</reference>
<evidence type="ECO:0000256" key="1">
    <source>
        <dbReference type="SAM" id="Phobius"/>
    </source>
</evidence>
<protein>
    <recommendedName>
        <fullName evidence="5">TIR domain-containing protein</fullName>
    </recommendedName>
</protein>
<sequence length="488" mass="55585">MHREWNSKKTGKQTRHSLQALWKFDGWSVTLLRRLNRVHYADQPNGSNNQIFARDLPPHLQFHVVFISHSNDLQWLSKVIQKAQSPPYCFRCACLHQDSFSKSSLLRSVHHSLKSASKTVLVLTRDFIRDVWLLSDMQLLSEMHVILTNPNLVLLHTESCDIPKALSELCTIDTYNNLNWWSELLTQLCAAADSPETEVMSMSSSFASSKPNIQSGQLLLSVRSTCGSCGKEFVDPSDVPEELASHGIHIPADEYHSAVSHLMSDQKFLCHVWCYNVPAAIVFFGLLLCLCLSVIPLLEIHLSEHPTETGLEFVHGGIVWLCGLTVYMFIIQISKKKMKLNTYKRLSVVNSKLMKYNILTGLENLGLADCNKYYLHFFYIETGPCIEYLEELLMSLSEHNEERKTADNVNYVIEIEDDEKVCKSLVSGVITNATRQNQVGQLLLQHSGEYISLMITKKLQTPAKMRHLENGPCLCQHLEHKLYHMLAE</sequence>
<keyword evidence="1" id="KW-1133">Transmembrane helix</keyword>
<dbReference type="OMA" id="AIRMINC"/>
<evidence type="ECO:0000313" key="4">
    <source>
        <dbReference type="Proteomes" id="UP000014760"/>
    </source>
</evidence>
<dbReference type="InterPro" id="IPR035897">
    <property type="entry name" value="Toll_tir_struct_dom_sf"/>
</dbReference>
<evidence type="ECO:0000313" key="2">
    <source>
        <dbReference type="EMBL" id="ELU08653.1"/>
    </source>
</evidence>
<dbReference type="PANTHER" id="PTHR31193:SF1">
    <property type="entry name" value="TRANSMEMBRANE PROTEIN 268"/>
    <property type="match status" value="1"/>
</dbReference>
<feature type="transmembrane region" description="Helical" evidence="1">
    <location>
        <begin position="273"/>
        <end position="298"/>
    </location>
</feature>
<dbReference type="PANTHER" id="PTHR31193">
    <property type="entry name" value="TRANSMEMBRANE PROTEIN C9ORF91"/>
    <property type="match status" value="1"/>
</dbReference>
<gene>
    <name evidence="2" type="ORF">CAPTEDRAFT_228275</name>
</gene>
<keyword evidence="1" id="KW-0812">Transmembrane</keyword>
<dbReference type="Pfam" id="PF14800">
    <property type="entry name" value="DUF4481"/>
    <property type="match status" value="2"/>
</dbReference>
<organism evidence="2">
    <name type="scientific">Capitella teleta</name>
    <name type="common">Polychaete worm</name>
    <dbReference type="NCBI Taxonomy" id="283909"/>
    <lineage>
        <taxon>Eukaryota</taxon>
        <taxon>Metazoa</taxon>
        <taxon>Spiralia</taxon>
        <taxon>Lophotrochozoa</taxon>
        <taxon>Annelida</taxon>
        <taxon>Polychaeta</taxon>
        <taxon>Sedentaria</taxon>
        <taxon>Scolecida</taxon>
        <taxon>Capitellidae</taxon>
        <taxon>Capitella</taxon>
    </lineage>
</organism>
<dbReference type="EMBL" id="AMQN01006649">
    <property type="status" value="NOT_ANNOTATED_CDS"/>
    <property type="molecule type" value="Genomic_DNA"/>
</dbReference>